<dbReference type="GO" id="GO:0016740">
    <property type="term" value="F:transferase activity"/>
    <property type="evidence" value="ECO:0007669"/>
    <property type="project" value="UniProtKB-KW"/>
</dbReference>
<organism evidence="3 4">
    <name type="scientific">Qipengyuania algicida</name>
    <dbReference type="NCBI Taxonomy" id="1836209"/>
    <lineage>
        <taxon>Bacteria</taxon>
        <taxon>Pseudomonadati</taxon>
        <taxon>Pseudomonadota</taxon>
        <taxon>Alphaproteobacteria</taxon>
        <taxon>Sphingomonadales</taxon>
        <taxon>Erythrobacteraceae</taxon>
        <taxon>Qipengyuania</taxon>
    </lineage>
</organism>
<dbReference type="PANTHER" id="PTHR48090">
    <property type="entry name" value="UNDECAPRENYL-PHOSPHATE 4-DEOXY-4-FORMAMIDO-L-ARABINOSE TRANSFERASE-RELATED"/>
    <property type="match status" value="1"/>
</dbReference>
<dbReference type="PANTHER" id="PTHR48090:SF6">
    <property type="entry name" value="SLR5056 PROTEIN"/>
    <property type="match status" value="1"/>
</dbReference>
<dbReference type="InterPro" id="IPR029044">
    <property type="entry name" value="Nucleotide-diphossugar_trans"/>
</dbReference>
<protein>
    <submittedName>
        <fullName evidence="3">Glycosyltransferase</fullName>
    </submittedName>
</protein>
<sequence length="333" mass="36183">MKLIIQIPCYNECGTLEQTVADLPREIAGIDVIEYLVIDDGSSDGTAELARRLGVHHVLVNPSNLGLARSFARGLDYALGAGADIIVNTDGDNQYYGGDIANLVQPIIRHEAEIVVGDRETGKIEHFSPGKRLLQKFGSSVVRTFSTVRIPDAVSGFRAISRAAALRINIVSSFSYTIEMLIQAGHKGMAVASVPVRTNAKTRDSRLFKSIPSFIKKSGATTLLMYAMYQPLRIFSAIGAVIAIIGMIPIIRFLYFYLFFSGAGKIQSLVIGTAMMTAGTVTFVMGLLADLVGRNRQLMELTLERVRNLELRGRTGTVGAVTENQPVGKELDD</sequence>
<keyword evidence="1" id="KW-1133">Transmembrane helix</keyword>
<evidence type="ECO:0000313" key="4">
    <source>
        <dbReference type="Proteomes" id="UP000439780"/>
    </source>
</evidence>
<feature type="transmembrane region" description="Helical" evidence="1">
    <location>
        <begin position="266"/>
        <end position="289"/>
    </location>
</feature>
<comment type="caution">
    <text evidence="3">The sequence shown here is derived from an EMBL/GenBank/DDBJ whole genome shotgun (WGS) entry which is preliminary data.</text>
</comment>
<dbReference type="AlphaFoldDB" id="A0A845ALI9"/>
<keyword evidence="3" id="KW-0808">Transferase</keyword>
<dbReference type="RefSeq" id="WP_160753686.1">
    <property type="nucleotide sequence ID" value="NZ_WTYA01000008.1"/>
</dbReference>
<gene>
    <name evidence="3" type="ORF">GRI58_11185</name>
</gene>
<dbReference type="Pfam" id="PF00535">
    <property type="entry name" value="Glycos_transf_2"/>
    <property type="match status" value="1"/>
</dbReference>
<name>A0A845ALI9_9SPHN</name>
<accession>A0A845ALI9</accession>
<dbReference type="InterPro" id="IPR050256">
    <property type="entry name" value="Glycosyltransferase_2"/>
</dbReference>
<dbReference type="Gene3D" id="3.90.550.10">
    <property type="entry name" value="Spore Coat Polysaccharide Biosynthesis Protein SpsA, Chain A"/>
    <property type="match status" value="1"/>
</dbReference>
<reference evidence="3 4" key="1">
    <citation type="submission" date="2019-12" db="EMBL/GenBank/DDBJ databases">
        <title>Genomic-based taxomic classification of the family Erythrobacteraceae.</title>
        <authorList>
            <person name="Xu L."/>
        </authorList>
    </citation>
    <scope>NUCLEOTIDE SEQUENCE [LARGE SCALE GENOMIC DNA]</scope>
    <source>
        <strain evidence="3 4">KEMB 9005-328</strain>
    </source>
</reference>
<dbReference type="InterPro" id="IPR001173">
    <property type="entry name" value="Glyco_trans_2-like"/>
</dbReference>
<dbReference type="CDD" id="cd04179">
    <property type="entry name" value="DPM_DPG-synthase_like"/>
    <property type="match status" value="1"/>
</dbReference>
<keyword evidence="1" id="KW-0812">Transmembrane</keyword>
<keyword evidence="4" id="KW-1185">Reference proteome</keyword>
<dbReference type="EMBL" id="WTYA01000008">
    <property type="protein sequence ID" value="MXP29386.1"/>
    <property type="molecule type" value="Genomic_DNA"/>
</dbReference>
<evidence type="ECO:0000259" key="2">
    <source>
        <dbReference type="Pfam" id="PF00535"/>
    </source>
</evidence>
<feature type="domain" description="Glycosyltransferase 2-like" evidence="2">
    <location>
        <begin position="7"/>
        <end position="165"/>
    </location>
</feature>
<dbReference type="SUPFAM" id="SSF53448">
    <property type="entry name" value="Nucleotide-diphospho-sugar transferases"/>
    <property type="match status" value="1"/>
</dbReference>
<evidence type="ECO:0000313" key="3">
    <source>
        <dbReference type="EMBL" id="MXP29386.1"/>
    </source>
</evidence>
<dbReference type="Proteomes" id="UP000439780">
    <property type="component" value="Unassembled WGS sequence"/>
</dbReference>
<evidence type="ECO:0000256" key="1">
    <source>
        <dbReference type="SAM" id="Phobius"/>
    </source>
</evidence>
<feature type="transmembrane region" description="Helical" evidence="1">
    <location>
        <begin position="234"/>
        <end position="260"/>
    </location>
</feature>
<keyword evidence="1" id="KW-0472">Membrane</keyword>
<dbReference type="OrthoDB" id="9807795at2"/>
<proteinExistence type="predicted"/>